<feature type="domain" description="Cytochrome c" evidence="10">
    <location>
        <begin position="870"/>
        <end position="955"/>
    </location>
</feature>
<dbReference type="Gene3D" id="2.60.40.10">
    <property type="entry name" value="Immunoglobulins"/>
    <property type="match status" value="1"/>
</dbReference>
<dbReference type="InterPro" id="IPR013783">
    <property type="entry name" value="Ig-like_fold"/>
</dbReference>
<dbReference type="SUPFAM" id="SSF49785">
    <property type="entry name" value="Galactose-binding domain-like"/>
    <property type="match status" value="1"/>
</dbReference>
<evidence type="ECO:0000256" key="6">
    <source>
        <dbReference type="ARBA" id="ARBA00023004"/>
    </source>
</evidence>
<evidence type="ECO:0000256" key="5">
    <source>
        <dbReference type="ARBA" id="ARBA00022982"/>
    </source>
</evidence>
<dbReference type="SMART" id="SM00089">
    <property type="entry name" value="PKD"/>
    <property type="match status" value="1"/>
</dbReference>
<keyword evidence="13" id="KW-1185">Reference proteome</keyword>
<dbReference type="InterPro" id="IPR022409">
    <property type="entry name" value="PKD/Chitinase_dom"/>
</dbReference>
<feature type="binding site" description="covalent" evidence="7">
    <location>
        <position position="933"/>
    </location>
    <ligand>
        <name>heme c</name>
        <dbReference type="ChEBI" id="CHEBI:61717"/>
    </ligand>
</feature>
<dbReference type="PROSITE" id="PS50093">
    <property type="entry name" value="PKD"/>
    <property type="match status" value="1"/>
</dbReference>
<dbReference type="SUPFAM" id="SSF50952">
    <property type="entry name" value="Soluble quinoprotein glucose dehydrogenase"/>
    <property type="match status" value="1"/>
</dbReference>
<dbReference type="Gene3D" id="2.60.120.260">
    <property type="entry name" value="Galactose-binding domain-like"/>
    <property type="match status" value="1"/>
</dbReference>
<evidence type="ECO:0000256" key="3">
    <source>
        <dbReference type="ARBA" id="ARBA00022723"/>
    </source>
</evidence>
<accession>A0A6C0GIM9</accession>
<dbReference type="GO" id="GO:0009055">
    <property type="term" value="F:electron transfer activity"/>
    <property type="evidence" value="ECO:0007669"/>
    <property type="project" value="InterPro"/>
</dbReference>
<dbReference type="EMBL" id="CP048222">
    <property type="protein sequence ID" value="QHT67694.1"/>
    <property type="molecule type" value="Genomic_DNA"/>
</dbReference>
<dbReference type="InterPro" id="IPR012938">
    <property type="entry name" value="Glc/Sorbosone_DH"/>
</dbReference>
<feature type="domain" description="PKD" evidence="9">
    <location>
        <begin position="711"/>
        <end position="791"/>
    </location>
</feature>
<comment type="PTM">
    <text evidence="7">Binds 1 heme c group covalently per subunit.</text>
</comment>
<keyword evidence="5" id="KW-0249">Electron transport</keyword>
<feature type="binding site" description="covalent" evidence="7">
    <location>
        <position position="888"/>
    </location>
    <ligand>
        <name>heme c</name>
        <dbReference type="ChEBI" id="CHEBI:61717"/>
    </ligand>
</feature>
<keyword evidence="2 7" id="KW-0349">Heme</keyword>
<dbReference type="PROSITE" id="PS51175">
    <property type="entry name" value="CBM6"/>
    <property type="match status" value="1"/>
</dbReference>
<dbReference type="Pfam" id="PF18911">
    <property type="entry name" value="PKD_4"/>
    <property type="match status" value="1"/>
</dbReference>
<dbReference type="SUPFAM" id="SSF46626">
    <property type="entry name" value="Cytochrome c"/>
    <property type="match status" value="1"/>
</dbReference>
<dbReference type="PROSITE" id="PS51007">
    <property type="entry name" value="CYTC"/>
    <property type="match status" value="1"/>
</dbReference>
<dbReference type="InterPro" id="IPR029062">
    <property type="entry name" value="Class_I_gatase-like"/>
</dbReference>
<dbReference type="InterPro" id="IPR009056">
    <property type="entry name" value="Cyt_c-like_dom"/>
</dbReference>
<evidence type="ECO:0000259" key="11">
    <source>
        <dbReference type="PROSITE" id="PS51175"/>
    </source>
</evidence>
<dbReference type="GO" id="GO:0030246">
    <property type="term" value="F:carbohydrate binding"/>
    <property type="evidence" value="ECO:0007669"/>
    <property type="project" value="InterPro"/>
</dbReference>
<dbReference type="KEGG" id="rhoz:GXP67_14170"/>
<evidence type="ECO:0000313" key="13">
    <source>
        <dbReference type="Proteomes" id="UP000480178"/>
    </source>
</evidence>
<keyword evidence="1" id="KW-0813">Transport</keyword>
<dbReference type="InterPro" id="IPR002324">
    <property type="entry name" value="Cyt_c_ID"/>
</dbReference>
<dbReference type="InterPro" id="IPR029010">
    <property type="entry name" value="ThuA-like"/>
</dbReference>
<dbReference type="Pfam" id="PF03422">
    <property type="entry name" value="CBM_6"/>
    <property type="match status" value="1"/>
</dbReference>
<dbReference type="Pfam" id="PF00034">
    <property type="entry name" value="Cytochrom_C"/>
    <property type="match status" value="1"/>
</dbReference>
<dbReference type="GO" id="GO:0020037">
    <property type="term" value="F:heme binding"/>
    <property type="evidence" value="ECO:0007669"/>
    <property type="project" value="InterPro"/>
</dbReference>
<dbReference type="Pfam" id="PF07995">
    <property type="entry name" value="GSDH"/>
    <property type="match status" value="1"/>
</dbReference>
<evidence type="ECO:0000259" key="10">
    <source>
        <dbReference type="PROSITE" id="PS51007"/>
    </source>
</evidence>
<organism evidence="12 13">
    <name type="scientific">Rhodocytophaga rosea</name>
    <dbReference type="NCBI Taxonomy" id="2704465"/>
    <lineage>
        <taxon>Bacteria</taxon>
        <taxon>Pseudomonadati</taxon>
        <taxon>Bacteroidota</taxon>
        <taxon>Cytophagia</taxon>
        <taxon>Cytophagales</taxon>
        <taxon>Rhodocytophagaceae</taxon>
        <taxon>Rhodocytophaga</taxon>
    </lineage>
</organism>
<evidence type="ECO:0000256" key="7">
    <source>
        <dbReference type="PIRSR" id="PIRSR602324-1"/>
    </source>
</evidence>
<dbReference type="Gene3D" id="2.120.10.30">
    <property type="entry name" value="TolB, C-terminal domain"/>
    <property type="match status" value="1"/>
</dbReference>
<evidence type="ECO:0000256" key="1">
    <source>
        <dbReference type="ARBA" id="ARBA00022448"/>
    </source>
</evidence>
<dbReference type="InterPro" id="IPR008979">
    <property type="entry name" value="Galactose-bd-like_sf"/>
</dbReference>
<evidence type="ECO:0000256" key="4">
    <source>
        <dbReference type="ARBA" id="ARBA00022729"/>
    </source>
</evidence>
<proteinExistence type="predicted"/>
<dbReference type="SUPFAM" id="SSF49299">
    <property type="entry name" value="PKD domain"/>
    <property type="match status" value="1"/>
</dbReference>
<dbReference type="SMART" id="SM00606">
    <property type="entry name" value="CBD_IV"/>
    <property type="match status" value="1"/>
</dbReference>
<dbReference type="Pfam" id="PF06283">
    <property type="entry name" value="ThuA"/>
    <property type="match status" value="1"/>
</dbReference>
<dbReference type="InterPro" id="IPR006584">
    <property type="entry name" value="Cellulose-bd_IV"/>
</dbReference>
<evidence type="ECO:0000256" key="8">
    <source>
        <dbReference type="SAM" id="MobiDB-lite"/>
    </source>
</evidence>
<reference evidence="12 13" key="1">
    <citation type="submission" date="2020-01" db="EMBL/GenBank/DDBJ databases">
        <authorList>
            <person name="Kim M.K."/>
        </authorList>
    </citation>
    <scope>NUCLEOTIDE SEQUENCE [LARGE SCALE GENOMIC DNA]</scope>
    <source>
        <strain evidence="12 13">172606-1</strain>
    </source>
</reference>
<evidence type="ECO:0000313" key="12">
    <source>
        <dbReference type="EMBL" id="QHT67694.1"/>
    </source>
</evidence>
<dbReference type="PANTHER" id="PTHR40469:SF2">
    <property type="entry name" value="GALACTOSE-BINDING DOMAIN-LIKE SUPERFAMILY PROTEIN"/>
    <property type="match status" value="1"/>
</dbReference>
<dbReference type="InterPro" id="IPR036909">
    <property type="entry name" value="Cyt_c-like_dom_sf"/>
</dbReference>
<feature type="compositionally biased region" description="Polar residues" evidence="8">
    <location>
        <begin position="567"/>
        <end position="576"/>
    </location>
</feature>
<feature type="region of interest" description="Disordered" evidence="8">
    <location>
        <begin position="557"/>
        <end position="578"/>
    </location>
</feature>
<dbReference type="AlphaFoldDB" id="A0A6C0GIM9"/>
<protein>
    <submittedName>
        <fullName evidence="12">Carbohydrate-binding protein</fullName>
    </submittedName>
</protein>
<evidence type="ECO:0000259" key="9">
    <source>
        <dbReference type="PROSITE" id="PS50093"/>
    </source>
</evidence>
<dbReference type="RefSeq" id="WP_162443717.1">
    <property type="nucleotide sequence ID" value="NZ_CP048222.1"/>
</dbReference>
<dbReference type="CDD" id="cd00146">
    <property type="entry name" value="PKD"/>
    <property type="match status" value="1"/>
</dbReference>
<dbReference type="Gene3D" id="3.40.50.880">
    <property type="match status" value="1"/>
</dbReference>
<dbReference type="InterPro" id="IPR035986">
    <property type="entry name" value="PKD_dom_sf"/>
</dbReference>
<dbReference type="InterPro" id="IPR011041">
    <property type="entry name" value="Quinoprot_gluc/sorb_DH_b-prop"/>
</dbReference>
<gene>
    <name evidence="12" type="ORF">GXP67_14170</name>
</gene>
<dbReference type="PROSITE" id="PS51257">
    <property type="entry name" value="PROKAR_LIPOPROTEIN"/>
    <property type="match status" value="1"/>
</dbReference>
<dbReference type="InterPro" id="IPR000601">
    <property type="entry name" value="PKD_dom"/>
</dbReference>
<keyword evidence="4" id="KW-0732">Signal</keyword>
<dbReference type="InterPro" id="IPR005084">
    <property type="entry name" value="CBM6"/>
</dbReference>
<dbReference type="PANTHER" id="PTHR40469">
    <property type="entry name" value="SECRETED GLYCOSYL HYDROLASE"/>
    <property type="match status" value="1"/>
</dbReference>
<dbReference type="InterPro" id="IPR011042">
    <property type="entry name" value="6-blade_b-propeller_TolB-like"/>
</dbReference>
<dbReference type="PRINTS" id="PR00606">
    <property type="entry name" value="CYTCHROMECID"/>
</dbReference>
<dbReference type="GO" id="GO:0005506">
    <property type="term" value="F:iron ion binding"/>
    <property type="evidence" value="ECO:0007669"/>
    <property type="project" value="InterPro"/>
</dbReference>
<dbReference type="CDD" id="cd04084">
    <property type="entry name" value="CBM6_xylanase-like"/>
    <property type="match status" value="1"/>
</dbReference>
<sequence>MHPSKIKLLTKSLYIPLLAFLVAVGFSSCHKEEKGDPRILVFSKTTGFRHASIEAGAAALMKLGTENGFKVDTTEDASKFTEANLKQYSAVVFLNTTQDVLDYVQQSNFERYIQAGGGFVGVHSATDTEYNWPWYNKLVGAYFDSHPEQQEAVIHVADQNHPSTEGLPKDWKRFDEWYNFKSLNPDVKVLAWLDEKTYKGGKNGDKHPFAWYHDYDGGRAFYTAGGHTDESYKDAQFLKHLLGGLKYAMGGSKPVNFTLAKTESVPEQNRFVKTELAFKLDEPMELAVTSDDRVFFVERKGKVKMYDPKTGQTSVVGDIPVNTKYNGGKEAEDGLLGITLDPGFDRNRQIYLFYSPVGSVPKQNISRFTLTKDNKVNLASEQLIIAIPTQRDECCHSGGSLAFDRDGNLFISAGDNTNPFASDGYSPVDERPGRSAWDAQKSSANMNDLRGKILRIHPEKNGGYTVPDGNLFPKDGSKGKPEIYAMGMRNPYRIAIDHKQYYLYWGDVGPDAGKDSLQGPRGHDEVNQARKPGFFGWPYFVGDNKAYNKVNFAANQIGAPHDPKAPKNTSPNNTGLQDLPPAQKAFIFYPYAESAEFPEVGKGGRSAMAGPTYYYDDFSADSQVKFPKYYDGKLLIYEWMRGWIQAVTLKDNGDFDHMEPVASHIKMEKPSDMEFGKDGTLYIIEYGTNWFAANDDAKLIKIQYVQGNRAPVVLAKADNNVGAAPLKVKFSSEGTHDLDGDQLSYDWRFIDQRINSNDPNPEFTFEKPGVYNATLTVTDAKGKSTVSTIEVKAGNSMPIIAVNTGGNSTFFWDNAPVNYTVDVTDKEDGSMKAGNIDASRIKVYLDYLPQGQDMVQVLGHQTKDAETEPASTHPGLELINKSDCKACHSIDKKSIGPAYRDVAKKYKEDKSAADRLARKVISGGNGVWGENMMSAHPQLSLDVTKEMVSYILTLADEKQAKESIEPVGSFTANQHQGKGEEGSYVISAYYTDKGSKEVGPLMSRGMLILRHPKVQAESYDEARAAQKTKFGDEFLVTGMTNNSYISFKNMDLTDVSKLTFSYNAMKITGTVEVRLDKPEGNVVASASVSPSAEMKWYEMAAPVNATSGKHTLYVVFKAEGNQPGGSFNLNWIYFHNGQTPAKSQTISMK</sequence>
<dbReference type="Gene3D" id="1.10.760.10">
    <property type="entry name" value="Cytochrome c-like domain"/>
    <property type="match status" value="1"/>
</dbReference>
<keyword evidence="3 7" id="KW-0479">Metal-binding</keyword>
<feature type="domain" description="CBM6" evidence="11">
    <location>
        <begin position="1012"/>
        <end position="1135"/>
    </location>
</feature>
<evidence type="ECO:0000256" key="2">
    <source>
        <dbReference type="ARBA" id="ARBA00022617"/>
    </source>
</evidence>
<dbReference type="SUPFAM" id="SSF52317">
    <property type="entry name" value="Class I glutamine amidotransferase-like"/>
    <property type="match status" value="1"/>
</dbReference>
<dbReference type="Proteomes" id="UP000480178">
    <property type="component" value="Chromosome"/>
</dbReference>
<name>A0A6C0GIM9_9BACT</name>
<keyword evidence="6 7" id="KW-0408">Iron</keyword>
<feature type="binding site" description="covalent" evidence="7">
    <location>
        <position position="884"/>
    </location>
    <ligand>
        <name>heme c</name>
        <dbReference type="ChEBI" id="CHEBI:61717"/>
    </ligand>
</feature>